<dbReference type="Pfam" id="PF02397">
    <property type="entry name" value="Bac_transf"/>
    <property type="match status" value="1"/>
</dbReference>
<evidence type="ECO:0000256" key="2">
    <source>
        <dbReference type="ARBA" id="ARBA00006464"/>
    </source>
</evidence>
<dbReference type="AlphaFoldDB" id="A0AAJ5C0J5"/>
<feature type="transmembrane region" description="Helical" evidence="7">
    <location>
        <begin position="283"/>
        <end position="308"/>
    </location>
</feature>
<proteinExistence type="inferred from homology"/>
<evidence type="ECO:0000256" key="1">
    <source>
        <dbReference type="ARBA" id="ARBA00004141"/>
    </source>
</evidence>
<evidence type="ECO:0000256" key="7">
    <source>
        <dbReference type="SAM" id="Phobius"/>
    </source>
</evidence>
<protein>
    <submittedName>
        <fullName evidence="9">Colanic biosynthesis UDP-glucose lipid carrier transferase</fullName>
    </submittedName>
</protein>
<dbReference type="InterPro" id="IPR017475">
    <property type="entry name" value="EPS_sugar_tfrase"/>
</dbReference>
<keyword evidence="4 7" id="KW-0812">Transmembrane</keyword>
<name>A0AAJ5C0J5_9SPHI</name>
<dbReference type="NCBIfam" id="TIGR03025">
    <property type="entry name" value="EPS_sugtrans"/>
    <property type="match status" value="1"/>
</dbReference>
<dbReference type="EMBL" id="LT906468">
    <property type="protein sequence ID" value="SNV50692.1"/>
    <property type="molecule type" value="Genomic_DNA"/>
</dbReference>
<accession>A0AAJ5C0J5</accession>
<evidence type="ECO:0000256" key="3">
    <source>
        <dbReference type="ARBA" id="ARBA00022679"/>
    </source>
</evidence>
<evidence type="ECO:0000256" key="4">
    <source>
        <dbReference type="ARBA" id="ARBA00022692"/>
    </source>
</evidence>
<sequence>MHKYVQNPVLILIKMLLGLTDALCINLLFLIVSVAGINLGLVIEKEIISSNFYSLWLTFNLVAIISSLYFRLYESQVIEKLELVFRQTNLSLLTMFCVFATCVLIGYHFKGVLYFLGGIFISLIFYAIFSRFLLTYVYTVFPRRFGWSKNVTIIGHNDYIGAIEGSLGHYHAFYKINTIKYKREDELKSKEEKLAQFREYFEEVSNLGIHDVFIISSPDINSYSKDLIAEANNHCVQINFVSPAITDQYHRKTKGNILGASLPIIRSHEDSLSNIENRLKKRIVDIIISGLVIVFILSWMVPLIGLLIKIQSPGPIFFKQPRSGRNNETFNCLKFRSMVVNSESNKAQASKDDKRITPIGRFLRKTNLDEFPQFINVFKGQMTIVGPRPHMLSHTEHYSKLIQHYMLRHFVKPGITGWAQVNGYRGETRESDLMAKRVEYDLEYISNWTVMLDFKIIFMTAWNMLRGEKNAY</sequence>
<reference evidence="9 10" key="1">
    <citation type="submission" date="2017-06" db="EMBL/GenBank/DDBJ databases">
        <authorList>
            <consortium name="Pathogen Informatics"/>
        </authorList>
    </citation>
    <scope>NUCLEOTIDE SEQUENCE [LARGE SCALE GENOMIC DNA]</scope>
    <source>
        <strain evidence="9 10">NCTC12149</strain>
    </source>
</reference>
<evidence type="ECO:0000313" key="10">
    <source>
        <dbReference type="Proteomes" id="UP000215355"/>
    </source>
</evidence>
<evidence type="ECO:0000256" key="5">
    <source>
        <dbReference type="ARBA" id="ARBA00022989"/>
    </source>
</evidence>
<feature type="transmembrane region" description="Helical" evidence="7">
    <location>
        <begin position="12"/>
        <end position="41"/>
    </location>
</feature>
<dbReference type="PANTHER" id="PTHR30576">
    <property type="entry name" value="COLANIC BIOSYNTHESIS UDP-GLUCOSE LIPID CARRIER TRANSFERASE"/>
    <property type="match status" value="1"/>
</dbReference>
<dbReference type="GO" id="GO:0016020">
    <property type="term" value="C:membrane"/>
    <property type="evidence" value="ECO:0007669"/>
    <property type="project" value="UniProtKB-SubCell"/>
</dbReference>
<organism evidence="9 10">
    <name type="scientific">Sphingobacterium mizutaii</name>
    <dbReference type="NCBI Taxonomy" id="1010"/>
    <lineage>
        <taxon>Bacteria</taxon>
        <taxon>Pseudomonadati</taxon>
        <taxon>Bacteroidota</taxon>
        <taxon>Sphingobacteriia</taxon>
        <taxon>Sphingobacteriales</taxon>
        <taxon>Sphingobacteriaceae</taxon>
        <taxon>Sphingobacterium</taxon>
    </lineage>
</organism>
<evidence type="ECO:0000256" key="6">
    <source>
        <dbReference type="ARBA" id="ARBA00023136"/>
    </source>
</evidence>
<keyword evidence="3 9" id="KW-0808">Transferase</keyword>
<comment type="subcellular location">
    <subcellularLocation>
        <location evidence="1">Membrane</location>
        <topology evidence="1">Multi-pass membrane protein</topology>
    </subcellularLocation>
</comment>
<gene>
    <name evidence="9" type="primary">wcaJ</name>
    <name evidence="9" type="ORF">SAMEA4412673_02138</name>
</gene>
<keyword evidence="5 7" id="KW-1133">Transmembrane helix</keyword>
<dbReference type="PANTHER" id="PTHR30576:SF0">
    <property type="entry name" value="UNDECAPRENYL-PHOSPHATE N-ACETYLGALACTOSAMINYL 1-PHOSPHATE TRANSFERASE-RELATED"/>
    <property type="match status" value="1"/>
</dbReference>
<evidence type="ECO:0000313" key="9">
    <source>
        <dbReference type="EMBL" id="SNV50692.1"/>
    </source>
</evidence>
<evidence type="ECO:0000259" key="8">
    <source>
        <dbReference type="Pfam" id="PF02397"/>
    </source>
</evidence>
<feature type="domain" description="Bacterial sugar transferase" evidence="8">
    <location>
        <begin position="281"/>
        <end position="465"/>
    </location>
</feature>
<dbReference type="Proteomes" id="UP000215355">
    <property type="component" value="Chromosome 1"/>
</dbReference>
<dbReference type="KEGG" id="smiz:4412673_02138"/>
<feature type="transmembrane region" description="Helical" evidence="7">
    <location>
        <begin position="90"/>
        <end position="109"/>
    </location>
</feature>
<dbReference type="GO" id="GO:0016780">
    <property type="term" value="F:phosphotransferase activity, for other substituted phosphate groups"/>
    <property type="evidence" value="ECO:0007669"/>
    <property type="project" value="TreeGrafter"/>
</dbReference>
<feature type="transmembrane region" description="Helical" evidence="7">
    <location>
        <begin position="53"/>
        <end position="70"/>
    </location>
</feature>
<feature type="transmembrane region" description="Helical" evidence="7">
    <location>
        <begin position="115"/>
        <end position="141"/>
    </location>
</feature>
<keyword evidence="6 7" id="KW-0472">Membrane</keyword>
<dbReference type="InterPro" id="IPR003362">
    <property type="entry name" value="Bact_transf"/>
</dbReference>
<comment type="similarity">
    <text evidence="2">Belongs to the bacterial sugar transferase family.</text>
</comment>